<sequence>MTDNITPNIGRKGNPEPQTDQASADRDYRSLPDAGPHGEPNKPFDLNAGGGAVEKAAPISPMEVLSKISASKQPLMTAPTMGAAEGALGALSHRFGQLGRVVKLVSDLSIKHPNAKVFREADRQLMQNKLSRAHNSLQAVFSHLGVSTAIKEPHLSGKSPMLQAFSWLTQSQDQLHSAYENAEQMGRDGKSLNPAAMLAVEAKMNSANQEIMLFTNALNKGLEAFKTIMGVQI</sequence>
<proteinExistence type="predicted"/>
<gene>
    <name evidence="2" type="ORF">JYU14_02865</name>
</gene>
<keyword evidence="3" id="KW-1185">Reference proteome</keyword>
<protein>
    <submittedName>
        <fullName evidence="2">Uncharacterized protein</fullName>
    </submittedName>
</protein>
<comment type="caution">
    <text evidence="2">The sequence shown here is derived from an EMBL/GenBank/DDBJ whole genome shotgun (WGS) entry which is preliminary data.</text>
</comment>
<evidence type="ECO:0000313" key="2">
    <source>
        <dbReference type="EMBL" id="MBN4067004.1"/>
    </source>
</evidence>
<name>A0ABS3AU15_9BACT</name>
<dbReference type="EMBL" id="JAFITR010000050">
    <property type="protein sequence ID" value="MBN4067004.1"/>
    <property type="molecule type" value="Genomic_DNA"/>
</dbReference>
<accession>A0ABS3AU15</accession>
<dbReference type="Proteomes" id="UP000722121">
    <property type="component" value="Unassembled WGS sequence"/>
</dbReference>
<feature type="region of interest" description="Disordered" evidence="1">
    <location>
        <begin position="1"/>
        <end position="52"/>
    </location>
</feature>
<evidence type="ECO:0000256" key="1">
    <source>
        <dbReference type="SAM" id="MobiDB-lite"/>
    </source>
</evidence>
<evidence type="ECO:0000313" key="3">
    <source>
        <dbReference type="Proteomes" id="UP000722121"/>
    </source>
</evidence>
<organism evidence="2 3">
    <name type="scientific">Simkania negevensis</name>
    <dbReference type="NCBI Taxonomy" id="83561"/>
    <lineage>
        <taxon>Bacteria</taxon>
        <taxon>Pseudomonadati</taxon>
        <taxon>Chlamydiota</taxon>
        <taxon>Chlamydiia</taxon>
        <taxon>Parachlamydiales</taxon>
        <taxon>Simkaniaceae</taxon>
        <taxon>Simkania</taxon>
    </lineage>
</organism>
<reference evidence="2 3" key="1">
    <citation type="submission" date="2021-02" db="EMBL/GenBank/DDBJ databases">
        <title>Activity-based single-cell genomes from oceanic crustal fluid captures similar information to metagenomic and metatranscriptomic surveys with orders of magnitude less sampling.</title>
        <authorList>
            <person name="D'Angelo T.S."/>
            <person name="Orcutt B.N."/>
        </authorList>
    </citation>
    <scope>NUCLEOTIDE SEQUENCE [LARGE SCALE GENOMIC DNA]</scope>
    <source>
        <strain evidence="2">AH-315-G07</strain>
    </source>
</reference>